<keyword evidence="3 8" id="KW-0347">Helicase</keyword>
<dbReference type="RefSeq" id="WP_217746900.1">
    <property type="nucleotide sequence ID" value="NZ_JAHOEB010000003.1"/>
</dbReference>
<sequence length="729" mass="83095">MEEYEGIISKVIFYNPENKYIVAAFETDDEKFTIIGNMSYVNNDDRYRIKGSYVTHPRYGKQFKVSSYEIILADDRSEIIRYLSSSLFKGVGKKTAERIVDALGEEALTLIKDNPDCLNNIPNVTETIKKNIVGVLTSQDYDQQVLSFFMGNGISTRNLPLIQNFYKEKTLDVLQNDPYRLIDDIEGIGFKSVDELAMKTGVEPLDDKRIQAGILASLMDLCFQTGSTYSDYESFYHHFRRMLPECPDDLFAKNLDKIIANKVIQEEDRYYPRDLYESETMIAEKFERYLKQSTQSIEDSVIDEKIKRTEELQGITYDEIQKNAIKKFLEESALILTGGPGTGKTTIVQAILKVYRSLYPDEKIGLVAPTGRAAKRLSELTKLEASTIHRLLKWDISTNTFSMNCDHPLDIDLLVIDEFSMVDSLLFSKLLDACGHVHKILLIGDDQQLPSVSPGNVLKDMLLSGIPHICLQTIYRQEEGSGIVALSHDIRNDHYDSHVFEDYRDIHFTVCPNKDVAQCVQAIVKKAVEEGYDASDVQVLAPMYRGVAGIDALNESLQAMFNPPTSDKAEIKVGGKIFREGDKLLQLKNRPDDDVYNGDVGILVEIEKKEDTGLSYDTLTVDFDGQFVNYRTTEFNMLRHAYCMSVHKSQGNEFKIVIMSVLPEYSIMMKKNLLYTGITRAKQSLFILGDHNVFIRGLHNNQDEQRRTTLLKRFQERQKTSSFSISDFE</sequence>
<dbReference type="Pfam" id="PF23139">
    <property type="entry name" value="OB_YrrC"/>
    <property type="match status" value="1"/>
</dbReference>
<keyword evidence="3" id="KW-0238">DNA-binding</keyword>
<dbReference type="Pfam" id="PF13538">
    <property type="entry name" value="UvrD_C_2"/>
    <property type="match status" value="1"/>
</dbReference>
<dbReference type="GO" id="GO:0006310">
    <property type="term" value="P:DNA recombination"/>
    <property type="evidence" value="ECO:0007669"/>
    <property type="project" value="InterPro"/>
</dbReference>
<evidence type="ECO:0000256" key="3">
    <source>
        <dbReference type="HAMAP-Rule" id="MF_01488"/>
    </source>
</evidence>
<dbReference type="PANTHER" id="PTHR43788:SF6">
    <property type="entry name" value="DNA HELICASE B"/>
    <property type="match status" value="1"/>
</dbReference>
<feature type="domain" description="ATP-dependent RecD2 DNA helicase SH3" evidence="6">
    <location>
        <begin position="553"/>
        <end position="623"/>
    </location>
</feature>
<protein>
    <recommendedName>
        <fullName evidence="3">ATP-dependent RecD2 DNA helicase</fullName>
        <ecNumber evidence="3">5.6.2.3</ecNumber>
    </recommendedName>
    <alternativeName>
        <fullName evidence="3">DNA 5'-3' helicase subunit RecD2</fullName>
    </alternativeName>
</protein>
<dbReference type="HAMAP" id="MF_01488">
    <property type="entry name" value="RecD2"/>
    <property type="match status" value="1"/>
</dbReference>
<dbReference type="Proteomes" id="UP001197492">
    <property type="component" value="Unassembled WGS sequence"/>
</dbReference>
<dbReference type="InterPro" id="IPR041451">
    <property type="entry name" value="RecD2_SH13"/>
</dbReference>
<dbReference type="NCBIfam" id="TIGR01448">
    <property type="entry name" value="recD_rel"/>
    <property type="match status" value="1"/>
</dbReference>
<dbReference type="CDD" id="cd18809">
    <property type="entry name" value="SF1_C_RecD"/>
    <property type="match status" value="1"/>
</dbReference>
<evidence type="ECO:0000256" key="2">
    <source>
        <dbReference type="ARBA" id="ARBA00022840"/>
    </source>
</evidence>
<dbReference type="PANTHER" id="PTHR43788">
    <property type="entry name" value="DNA2/NAM7 HELICASE FAMILY MEMBER"/>
    <property type="match status" value="1"/>
</dbReference>
<comment type="catalytic activity">
    <reaction evidence="3">
        <text>ATP + H2O = ADP + phosphate + H(+)</text>
        <dbReference type="Rhea" id="RHEA:13065"/>
        <dbReference type="ChEBI" id="CHEBI:15377"/>
        <dbReference type="ChEBI" id="CHEBI:15378"/>
        <dbReference type="ChEBI" id="CHEBI:30616"/>
        <dbReference type="ChEBI" id="CHEBI:43474"/>
        <dbReference type="ChEBI" id="CHEBI:456216"/>
        <dbReference type="EC" id="5.6.2.3"/>
    </reaction>
</comment>
<dbReference type="InterPro" id="IPR006345">
    <property type="entry name" value="RecD2"/>
</dbReference>
<accession>A0AAW4MRD9</accession>
<dbReference type="GO" id="GO:0016787">
    <property type="term" value="F:hydrolase activity"/>
    <property type="evidence" value="ECO:0007669"/>
    <property type="project" value="UniProtKB-KW"/>
</dbReference>
<evidence type="ECO:0000256" key="1">
    <source>
        <dbReference type="ARBA" id="ARBA00022741"/>
    </source>
</evidence>
<dbReference type="InterPro" id="IPR029493">
    <property type="entry name" value="RecD2-like_HHH"/>
</dbReference>
<keyword evidence="1 3" id="KW-0547">Nucleotide-binding</keyword>
<dbReference type="InterPro" id="IPR055446">
    <property type="entry name" value="RecD2_N_OB"/>
</dbReference>
<dbReference type="GO" id="GO:0003677">
    <property type="term" value="F:DNA binding"/>
    <property type="evidence" value="ECO:0007669"/>
    <property type="project" value="UniProtKB-UniRule"/>
</dbReference>
<dbReference type="EC" id="5.6.2.3" evidence="3"/>
<comment type="similarity">
    <text evidence="3">Belongs to the RecD family. RecD2 subfamily.</text>
</comment>
<dbReference type="GO" id="GO:0043139">
    <property type="term" value="F:5'-3' DNA helicase activity"/>
    <property type="evidence" value="ECO:0007669"/>
    <property type="project" value="UniProtKB-UniRule"/>
</dbReference>
<evidence type="ECO:0000313" key="8">
    <source>
        <dbReference type="EMBL" id="MBV3381784.1"/>
    </source>
</evidence>
<dbReference type="CDD" id="cd17933">
    <property type="entry name" value="DEXSc_RecD-like"/>
    <property type="match status" value="1"/>
</dbReference>
<dbReference type="GO" id="GO:0009338">
    <property type="term" value="C:exodeoxyribonuclease V complex"/>
    <property type="evidence" value="ECO:0007669"/>
    <property type="project" value="TreeGrafter"/>
</dbReference>
<keyword evidence="3" id="KW-0378">Hydrolase</keyword>
<keyword evidence="11" id="KW-1185">Reference proteome</keyword>
<evidence type="ECO:0000259" key="5">
    <source>
        <dbReference type="Pfam" id="PF14490"/>
    </source>
</evidence>
<feature type="domain" description="ATP-dependent RecD2 DNA helicase-like helix-hairpin-helix" evidence="5">
    <location>
        <begin position="142"/>
        <end position="229"/>
    </location>
</feature>
<dbReference type="AlphaFoldDB" id="A0AAW4MRD9"/>
<dbReference type="InterPro" id="IPR050534">
    <property type="entry name" value="Coronavir_polyprotein_1ab"/>
</dbReference>
<keyword evidence="2 3" id="KW-0067">ATP-binding</keyword>
<keyword evidence="3" id="KW-0413">Isomerase</keyword>
<dbReference type="Pfam" id="PF14490">
    <property type="entry name" value="HHH_RecD2"/>
    <property type="match status" value="1"/>
</dbReference>
<feature type="domain" description="ATP-dependent RecD2 DNA helicase OB-fold" evidence="7">
    <location>
        <begin position="1"/>
        <end position="71"/>
    </location>
</feature>
<evidence type="ECO:0000259" key="6">
    <source>
        <dbReference type="Pfam" id="PF18335"/>
    </source>
</evidence>
<evidence type="ECO:0000313" key="11">
    <source>
        <dbReference type="Proteomes" id="UP001197492"/>
    </source>
</evidence>
<dbReference type="InterPro" id="IPR027785">
    <property type="entry name" value="UvrD-like_helicase_C"/>
</dbReference>
<feature type="binding site" evidence="3">
    <location>
        <begin position="341"/>
        <end position="345"/>
    </location>
    <ligand>
        <name>ATP</name>
        <dbReference type="ChEBI" id="CHEBI:30616"/>
    </ligand>
</feature>
<dbReference type="GeneID" id="301323058"/>
<dbReference type="GO" id="GO:0005524">
    <property type="term" value="F:ATP binding"/>
    <property type="evidence" value="ECO:0007669"/>
    <property type="project" value="UniProtKB-UniRule"/>
</dbReference>
<dbReference type="EMBL" id="JAHOEL010000003">
    <property type="protein sequence ID" value="MBV3391808.1"/>
    <property type="molecule type" value="Genomic_DNA"/>
</dbReference>
<organism evidence="8 10">
    <name type="scientific">Catenibacterium mitsuokai</name>
    <dbReference type="NCBI Taxonomy" id="100886"/>
    <lineage>
        <taxon>Bacteria</taxon>
        <taxon>Bacillati</taxon>
        <taxon>Bacillota</taxon>
        <taxon>Erysipelotrichia</taxon>
        <taxon>Erysipelotrichales</taxon>
        <taxon>Coprobacillaceae</taxon>
        <taxon>Catenibacterium</taxon>
    </lineage>
</organism>
<comment type="function">
    <text evidence="3">DNA-dependent ATPase and ATP-dependent 5'-3' DNA helicase. Has no activity on blunt DNA or DNA with 3'-overhangs, requires at least 10 bases of 5'-ssDNA for helicase activity.</text>
</comment>
<gene>
    <name evidence="3" type="primary">recD2</name>
    <name evidence="8" type="ORF">KSV97_00785</name>
    <name evidence="9" type="ORF">KSW06_00795</name>
</gene>
<dbReference type="GO" id="GO:0017116">
    <property type="term" value="F:single-stranded DNA helicase activity"/>
    <property type="evidence" value="ECO:0007669"/>
    <property type="project" value="TreeGrafter"/>
</dbReference>
<evidence type="ECO:0000313" key="10">
    <source>
        <dbReference type="Proteomes" id="UP001196408"/>
    </source>
</evidence>
<feature type="domain" description="UvrD-like helicase C-terminal" evidence="4">
    <location>
        <begin position="640"/>
        <end position="687"/>
    </location>
</feature>
<reference evidence="8 11" key="1">
    <citation type="submission" date="2021-06" db="EMBL/GenBank/DDBJ databases">
        <title>Collection of gut derived symbiotic bacterial strains cultured from healthy donors.</title>
        <authorList>
            <person name="Lin H."/>
            <person name="Littmann E."/>
            <person name="Pamer E.G."/>
        </authorList>
    </citation>
    <scope>NUCLEOTIDE SEQUENCE</scope>
    <source>
        <strain evidence="9 11">MSK.21.70</strain>
        <strain evidence="8">MSK.21.82</strain>
    </source>
</reference>
<dbReference type="EMBL" id="JAHOEF010000003">
    <property type="protein sequence ID" value="MBV3381784.1"/>
    <property type="molecule type" value="Genomic_DNA"/>
</dbReference>
<dbReference type="Pfam" id="PF13245">
    <property type="entry name" value="AAA_19"/>
    <property type="match status" value="1"/>
</dbReference>
<comment type="caution">
    <text evidence="8">The sequence shown here is derived from an EMBL/GenBank/DDBJ whole genome shotgun (WGS) entry which is preliminary data.</text>
</comment>
<dbReference type="Pfam" id="PF18335">
    <property type="entry name" value="SH3_13"/>
    <property type="match status" value="1"/>
</dbReference>
<proteinExistence type="inferred from homology"/>
<evidence type="ECO:0000313" key="9">
    <source>
        <dbReference type="EMBL" id="MBV3391808.1"/>
    </source>
</evidence>
<evidence type="ECO:0000259" key="4">
    <source>
        <dbReference type="Pfam" id="PF13538"/>
    </source>
</evidence>
<dbReference type="Proteomes" id="UP001196408">
    <property type="component" value="Unassembled WGS sequence"/>
</dbReference>
<evidence type="ECO:0000259" key="7">
    <source>
        <dbReference type="Pfam" id="PF23139"/>
    </source>
</evidence>
<name>A0AAW4MRD9_9FIRM</name>